<dbReference type="EC" id="1.-.-.-" evidence="4"/>
<dbReference type="PROSITE" id="PS00061">
    <property type="entry name" value="ADH_SHORT"/>
    <property type="match status" value="1"/>
</dbReference>
<protein>
    <submittedName>
        <fullName evidence="4">SDR family oxidoreductase</fullName>
        <ecNumber evidence="4">1.-.-.-</ecNumber>
    </submittedName>
</protein>
<dbReference type="RefSeq" id="WP_339966192.1">
    <property type="nucleotide sequence ID" value="NZ_JBBHJY010000003.1"/>
</dbReference>
<dbReference type="InterPro" id="IPR020904">
    <property type="entry name" value="Sc_DH/Rdtase_CS"/>
</dbReference>
<evidence type="ECO:0000313" key="4">
    <source>
        <dbReference type="EMBL" id="MEJ6009878.1"/>
    </source>
</evidence>
<evidence type="ECO:0000256" key="1">
    <source>
        <dbReference type="ARBA" id="ARBA00006484"/>
    </source>
</evidence>
<dbReference type="CDD" id="cd05233">
    <property type="entry name" value="SDR_c"/>
    <property type="match status" value="1"/>
</dbReference>
<reference evidence="4 5" key="1">
    <citation type="submission" date="2024-03" db="EMBL/GenBank/DDBJ databases">
        <authorList>
            <person name="Jo J.-H."/>
        </authorList>
    </citation>
    <scope>NUCLEOTIDE SEQUENCE [LARGE SCALE GENOMIC DNA]</scope>
    <source>
        <strain evidence="4 5">AS3R-12</strain>
    </source>
</reference>
<dbReference type="Pfam" id="PF00106">
    <property type="entry name" value="adh_short"/>
    <property type="match status" value="1"/>
</dbReference>
<sequence>MDPLFDFTGKVALVTGGSRGLGYQMVKAFAERGADVIIASRKLENCEAVAEECRALGVRALAISAHVGKWPDCDRLVEGAYAAFGRVDILVNNAGMSPRAPSHEVSEALFDSVVNLNFKGPFRLASQIGKRMYDAGAKGEGGGCIINVTSSGSLMPLPQVVPYGSSKAALNAMSESFAHEYAPHVRVNTLSPGAFKTDIVQAWPDKGEGPIPTPRGVAADPSDIVTAALFLASPASVNVTGALIRCDGGQH</sequence>
<dbReference type="SUPFAM" id="SSF51735">
    <property type="entry name" value="NAD(P)-binding Rossmann-fold domains"/>
    <property type="match status" value="1"/>
</dbReference>
<proteinExistence type="inferred from homology"/>
<accession>A0ABU8S8S1</accession>
<keyword evidence="2 4" id="KW-0560">Oxidoreductase</keyword>
<dbReference type="GO" id="GO:0016491">
    <property type="term" value="F:oxidoreductase activity"/>
    <property type="evidence" value="ECO:0007669"/>
    <property type="project" value="UniProtKB-KW"/>
</dbReference>
<comment type="caution">
    <text evidence="4">The sequence shown here is derived from an EMBL/GenBank/DDBJ whole genome shotgun (WGS) entry which is preliminary data.</text>
</comment>
<dbReference type="PRINTS" id="PR00080">
    <property type="entry name" value="SDRFAMILY"/>
</dbReference>
<evidence type="ECO:0000256" key="2">
    <source>
        <dbReference type="ARBA" id="ARBA00023002"/>
    </source>
</evidence>
<comment type="similarity">
    <text evidence="1 3">Belongs to the short-chain dehydrogenases/reductases (SDR) family.</text>
</comment>
<evidence type="ECO:0000313" key="5">
    <source>
        <dbReference type="Proteomes" id="UP001379235"/>
    </source>
</evidence>
<dbReference type="PANTHER" id="PTHR43639:SF1">
    <property type="entry name" value="SHORT-CHAIN DEHYDROGENASE_REDUCTASE FAMILY PROTEIN"/>
    <property type="match status" value="1"/>
</dbReference>
<dbReference type="PANTHER" id="PTHR43639">
    <property type="entry name" value="OXIDOREDUCTASE, SHORT-CHAIN DEHYDROGENASE/REDUCTASE FAMILY (AFU_ORTHOLOGUE AFUA_5G02870)"/>
    <property type="match status" value="1"/>
</dbReference>
<name>A0ABU8S8S1_9SPHN</name>
<dbReference type="Proteomes" id="UP001379235">
    <property type="component" value="Unassembled WGS sequence"/>
</dbReference>
<dbReference type="Gene3D" id="3.40.50.720">
    <property type="entry name" value="NAD(P)-binding Rossmann-like Domain"/>
    <property type="match status" value="1"/>
</dbReference>
<gene>
    <name evidence="4" type="ORF">WG900_08090</name>
</gene>
<keyword evidence="5" id="KW-1185">Reference proteome</keyword>
<dbReference type="PRINTS" id="PR00081">
    <property type="entry name" value="GDHRDH"/>
</dbReference>
<dbReference type="InterPro" id="IPR002347">
    <property type="entry name" value="SDR_fam"/>
</dbReference>
<organism evidence="4 5">
    <name type="scientific">Novosphingobium aquae</name>
    <dbReference type="NCBI Taxonomy" id="3133435"/>
    <lineage>
        <taxon>Bacteria</taxon>
        <taxon>Pseudomonadati</taxon>
        <taxon>Pseudomonadota</taxon>
        <taxon>Alphaproteobacteria</taxon>
        <taxon>Sphingomonadales</taxon>
        <taxon>Sphingomonadaceae</taxon>
        <taxon>Novosphingobium</taxon>
    </lineage>
</organism>
<dbReference type="InterPro" id="IPR036291">
    <property type="entry name" value="NAD(P)-bd_dom_sf"/>
</dbReference>
<evidence type="ECO:0000256" key="3">
    <source>
        <dbReference type="RuleBase" id="RU000363"/>
    </source>
</evidence>
<dbReference type="EMBL" id="JBBHJY010000003">
    <property type="protein sequence ID" value="MEJ6009878.1"/>
    <property type="molecule type" value="Genomic_DNA"/>
</dbReference>